<dbReference type="Pfam" id="PF20154">
    <property type="entry name" value="LNT_N"/>
    <property type="match status" value="1"/>
</dbReference>
<feature type="transmembrane region" description="Helical" evidence="9">
    <location>
        <begin position="25"/>
        <end position="58"/>
    </location>
</feature>
<feature type="transmembrane region" description="Helical" evidence="9">
    <location>
        <begin position="210"/>
        <end position="227"/>
    </location>
</feature>
<comment type="subcellular location">
    <subcellularLocation>
        <location evidence="1 9">Cell membrane</location>
        <topology evidence="1 9">Multi-pass membrane protein</topology>
    </subcellularLocation>
</comment>
<feature type="domain" description="CN hydrolase" evidence="10">
    <location>
        <begin position="246"/>
        <end position="499"/>
    </location>
</feature>
<dbReference type="CDD" id="cd07571">
    <property type="entry name" value="ALP_N-acyl_transferase"/>
    <property type="match status" value="1"/>
</dbReference>
<dbReference type="EC" id="2.3.1.269" evidence="9"/>
<keyword evidence="8 9" id="KW-0012">Acyltransferase</keyword>
<protein>
    <recommendedName>
        <fullName evidence="9">Apolipoprotein N-acyltransferase</fullName>
        <shortName evidence="9">ALP N-acyltransferase</shortName>
        <ecNumber evidence="9">2.3.1.269</ecNumber>
    </recommendedName>
</protein>
<evidence type="ECO:0000256" key="2">
    <source>
        <dbReference type="ARBA" id="ARBA00010065"/>
    </source>
</evidence>
<keyword evidence="3 9" id="KW-1003">Cell membrane</keyword>
<dbReference type="InterPro" id="IPR036526">
    <property type="entry name" value="C-N_Hydrolase_sf"/>
</dbReference>
<dbReference type="InterPro" id="IPR045378">
    <property type="entry name" value="LNT_N"/>
</dbReference>
<organism evidence="11 12">
    <name type="scientific">Peiella sedimenti</name>
    <dbReference type="NCBI Taxonomy" id="3061083"/>
    <lineage>
        <taxon>Bacteria</taxon>
        <taxon>Pseudomonadati</taxon>
        <taxon>Pseudomonadota</taxon>
        <taxon>Alphaproteobacteria</taxon>
        <taxon>Caulobacterales</taxon>
        <taxon>Caulobacteraceae</taxon>
        <taxon>Peiella</taxon>
    </lineage>
</organism>
<dbReference type="SUPFAM" id="SSF56317">
    <property type="entry name" value="Carbon-nitrogen hydrolase"/>
    <property type="match status" value="1"/>
</dbReference>
<comment type="caution">
    <text evidence="11">The sequence shown here is derived from an EMBL/GenBank/DDBJ whole genome shotgun (WGS) entry which is preliminary data.</text>
</comment>
<dbReference type="HAMAP" id="MF_01148">
    <property type="entry name" value="Lnt"/>
    <property type="match status" value="1"/>
</dbReference>
<comment type="catalytic activity">
    <reaction evidence="9">
        <text>N-terminal S-1,2-diacyl-sn-glyceryl-L-cysteinyl-[lipoprotein] + a glycerophospholipid = N-acyl-S-1,2-diacyl-sn-glyceryl-L-cysteinyl-[lipoprotein] + a 2-acyl-sn-glycero-3-phospholipid + H(+)</text>
        <dbReference type="Rhea" id="RHEA:48228"/>
        <dbReference type="Rhea" id="RHEA-COMP:14681"/>
        <dbReference type="Rhea" id="RHEA-COMP:14684"/>
        <dbReference type="ChEBI" id="CHEBI:15378"/>
        <dbReference type="ChEBI" id="CHEBI:136912"/>
        <dbReference type="ChEBI" id="CHEBI:140656"/>
        <dbReference type="ChEBI" id="CHEBI:140657"/>
        <dbReference type="ChEBI" id="CHEBI:140660"/>
        <dbReference type="EC" id="2.3.1.269"/>
    </reaction>
</comment>
<comment type="pathway">
    <text evidence="9">Protein modification; lipoprotein biosynthesis (N-acyl transfer).</text>
</comment>
<dbReference type="RefSeq" id="WP_302109732.1">
    <property type="nucleotide sequence ID" value="NZ_JAUKTR010000003.1"/>
</dbReference>
<sequence>MTQDTDAGRLSEDQPPASHPGRGPFPLALAGALAAGAGAALAHPPFGFWIGLIGYPLLMLLSEGRRTRRGAFAVGWAAGFAYFLISCWWVAEAFLVNPDAHAWMAPFAATLLPMGLAIFWGLASLLYRWLKPQGVLRFFVFTALFCGLEWLRGHVLTGFPWNPAGASWEAGTPASQAAAVVGIYGLSFLTVAGLTAFAPLLTPGSRKRRVGAAVLGVVLLAALHIGGQARLLNAHVQTRDLSIRIVQADVPQEAKWSPERFRSIVLRYVNLSSRTGALTPDIIVWPEGALPAEANELLAAESWTAPAIGRALEPGQTLLFGGYRMGERPDVYFNSLIAARDDGSPLLEPVAVYDKHRLVPFGEYLPLAGLMTRTGLRSLVHMPSDFSAGPRPRPLDLGPELGQVQPLICYEGLYAGLPDGRAGRPQWIVNVSNDAWFGRTSGPLQHLNLAAYRAIEQGLPMVRATPTGSSAVIDPWGRIRDDQRLDPGESGVIDARLPEALASTPYSRFGDLMFLVLIVSGLTPLVLRRPRVEHGHMQPGPKGVGPVTEED</sequence>
<dbReference type="PROSITE" id="PS50263">
    <property type="entry name" value="CN_HYDROLASE"/>
    <property type="match status" value="1"/>
</dbReference>
<dbReference type="Proteomes" id="UP001169063">
    <property type="component" value="Unassembled WGS sequence"/>
</dbReference>
<evidence type="ECO:0000313" key="11">
    <source>
        <dbReference type="EMBL" id="MDO1559296.1"/>
    </source>
</evidence>
<feature type="transmembrane region" description="Helical" evidence="9">
    <location>
        <begin position="177"/>
        <end position="198"/>
    </location>
</feature>
<dbReference type="InterPro" id="IPR003010">
    <property type="entry name" value="C-N_Hydrolase"/>
</dbReference>
<keyword evidence="5 9" id="KW-0812">Transmembrane</keyword>
<dbReference type="InterPro" id="IPR004563">
    <property type="entry name" value="Apolipo_AcylTrfase"/>
</dbReference>
<evidence type="ECO:0000256" key="9">
    <source>
        <dbReference type="HAMAP-Rule" id="MF_01148"/>
    </source>
</evidence>
<gene>
    <name evidence="9 11" type="primary">lnt</name>
    <name evidence="11" type="ORF">Q0812_07635</name>
</gene>
<dbReference type="NCBIfam" id="TIGR00546">
    <property type="entry name" value="lnt"/>
    <property type="match status" value="1"/>
</dbReference>
<keyword evidence="12" id="KW-1185">Reference proteome</keyword>
<dbReference type="PANTHER" id="PTHR38686:SF1">
    <property type="entry name" value="APOLIPOPROTEIN N-ACYLTRANSFERASE"/>
    <property type="match status" value="1"/>
</dbReference>
<reference evidence="11" key="1">
    <citation type="submission" date="2023-07" db="EMBL/GenBank/DDBJ databases">
        <title>Brevundimonas soil sp. nov., isolated from the soil of chemical plant.</title>
        <authorList>
            <person name="Wu N."/>
        </authorList>
    </citation>
    <scope>NUCLEOTIDE SEQUENCE</scope>
    <source>
        <strain evidence="11">XZ-24</strain>
    </source>
</reference>
<feature type="transmembrane region" description="Helical" evidence="9">
    <location>
        <begin position="70"/>
        <end position="91"/>
    </location>
</feature>
<dbReference type="Pfam" id="PF00795">
    <property type="entry name" value="CN_hydrolase"/>
    <property type="match status" value="1"/>
</dbReference>
<evidence type="ECO:0000256" key="3">
    <source>
        <dbReference type="ARBA" id="ARBA00022475"/>
    </source>
</evidence>
<keyword evidence="4 9" id="KW-0808">Transferase</keyword>
<evidence type="ECO:0000256" key="8">
    <source>
        <dbReference type="ARBA" id="ARBA00023315"/>
    </source>
</evidence>
<evidence type="ECO:0000256" key="7">
    <source>
        <dbReference type="ARBA" id="ARBA00023136"/>
    </source>
</evidence>
<keyword evidence="7 9" id="KW-0472">Membrane</keyword>
<feature type="transmembrane region" description="Helical" evidence="9">
    <location>
        <begin position="103"/>
        <end position="127"/>
    </location>
</feature>
<dbReference type="PANTHER" id="PTHR38686">
    <property type="entry name" value="APOLIPOPROTEIN N-ACYLTRANSFERASE"/>
    <property type="match status" value="1"/>
</dbReference>
<proteinExistence type="inferred from homology"/>
<comment type="function">
    <text evidence="9">Catalyzes the phospholipid dependent N-acylation of the N-terminal cysteine of apolipoprotein, the last step in lipoprotein maturation.</text>
</comment>
<keyword evidence="6 9" id="KW-1133">Transmembrane helix</keyword>
<dbReference type="Gene3D" id="3.60.110.10">
    <property type="entry name" value="Carbon-nitrogen hydrolase"/>
    <property type="match status" value="1"/>
</dbReference>
<evidence type="ECO:0000256" key="4">
    <source>
        <dbReference type="ARBA" id="ARBA00022679"/>
    </source>
</evidence>
<evidence type="ECO:0000313" key="12">
    <source>
        <dbReference type="Proteomes" id="UP001169063"/>
    </source>
</evidence>
<evidence type="ECO:0000259" key="10">
    <source>
        <dbReference type="PROSITE" id="PS50263"/>
    </source>
</evidence>
<accession>A0ABT8SLB4</accession>
<dbReference type="EMBL" id="JAUKTR010000003">
    <property type="protein sequence ID" value="MDO1559296.1"/>
    <property type="molecule type" value="Genomic_DNA"/>
</dbReference>
<evidence type="ECO:0000256" key="5">
    <source>
        <dbReference type="ARBA" id="ARBA00022692"/>
    </source>
</evidence>
<evidence type="ECO:0000256" key="6">
    <source>
        <dbReference type="ARBA" id="ARBA00022989"/>
    </source>
</evidence>
<evidence type="ECO:0000256" key="1">
    <source>
        <dbReference type="ARBA" id="ARBA00004651"/>
    </source>
</evidence>
<comment type="similarity">
    <text evidence="2 9">Belongs to the CN hydrolase family. Apolipoprotein N-acyltransferase subfamily.</text>
</comment>
<feature type="transmembrane region" description="Helical" evidence="9">
    <location>
        <begin position="134"/>
        <end position="151"/>
    </location>
</feature>
<name>A0ABT8SLB4_9CAUL</name>